<evidence type="ECO:0000313" key="8">
    <source>
        <dbReference type="Proteomes" id="UP000435036"/>
    </source>
</evidence>
<evidence type="ECO:0000256" key="3">
    <source>
        <dbReference type="ARBA" id="ARBA00023082"/>
    </source>
</evidence>
<dbReference type="InterPro" id="IPR036388">
    <property type="entry name" value="WH-like_DNA-bd_sf"/>
</dbReference>
<comment type="similarity">
    <text evidence="1">Belongs to the sigma-70 factor family. ECF subfamily.</text>
</comment>
<dbReference type="InterPro" id="IPR039425">
    <property type="entry name" value="RNA_pol_sigma-70-like"/>
</dbReference>
<dbReference type="GO" id="GO:0006352">
    <property type="term" value="P:DNA-templated transcription initiation"/>
    <property type="evidence" value="ECO:0007669"/>
    <property type="project" value="InterPro"/>
</dbReference>
<keyword evidence="8" id="KW-1185">Reference proteome</keyword>
<dbReference type="Pfam" id="PF04542">
    <property type="entry name" value="Sigma70_r2"/>
    <property type="match status" value="1"/>
</dbReference>
<sequence>MLLYSIANLTLRNTNILIYMEASDQELFESIQQDRQDALKQLMERYWRPLFLMIDAALHDPSSSEDIVQEVFINIWNKRKTIQIKHSVKVYLFACGRYQLFREIQKRKIPHVAIESCEQYLVDPYDPSQVLQQQEMLQALETLVNQLPGRCREVYRLKREENLSQKEIAELLQISRKSVENQLTIALKKIRTGLARYIFFL</sequence>
<dbReference type="Gene3D" id="1.10.10.10">
    <property type="entry name" value="Winged helix-like DNA-binding domain superfamily/Winged helix DNA-binding domain"/>
    <property type="match status" value="1"/>
</dbReference>
<feature type="domain" description="RNA polymerase sigma factor 70 region 4 type 2" evidence="6">
    <location>
        <begin position="138"/>
        <end position="190"/>
    </location>
</feature>
<dbReference type="SUPFAM" id="SSF88659">
    <property type="entry name" value="Sigma3 and sigma4 domains of RNA polymerase sigma factors"/>
    <property type="match status" value="1"/>
</dbReference>
<protein>
    <submittedName>
        <fullName evidence="7">Sigma-70 family RNA polymerase sigma factor</fullName>
    </submittedName>
</protein>
<dbReference type="Proteomes" id="UP000435036">
    <property type="component" value="Unassembled WGS sequence"/>
</dbReference>
<dbReference type="InterPro" id="IPR013249">
    <property type="entry name" value="RNA_pol_sigma70_r4_t2"/>
</dbReference>
<dbReference type="CDD" id="cd06171">
    <property type="entry name" value="Sigma70_r4"/>
    <property type="match status" value="1"/>
</dbReference>
<feature type="domain" description="RNA polymerase sigma-70 region 2" evidence="5">
    <location>
        <begin position="58"/>
        <end position="108"/>
    </location>
</feature>
<dbReference type="GO" id="GO:0016987">
    <property type="term" value="F:sigma factor activity"/>
    <property type="evidence" value="ECO:0007669"/>
    <property type="project" value="UniProtKB-KW"/>
</dbReference>
<gene>
    <name evidence="7" type="ORF">GQF63_10820</name>
</gene>
<dbReference type="NCBIfam" id="TIGR02937">
    <property type="entry name" value="sigma70-ECF"/>
    <property type="match status" value="1"/>
</dbReference>
<dbReference type="InterPro" id="IPR014284">
    <property type="entry name" value="RNA_pol_sigma-70_dom"/>
</dbReference>
<dbReference type="EMBL" id="WSQA01000007">
    <property type="protein sequence ID" value="MVZ62517.1"/>
    <property type="molecule type" value="Genomic_DNA"/>
</dbReference>
<keyword evidence="2" id="KW-0805">Transcription regulation</keyword>
<organism evidence="7 8">
    <name type="scientific">Sphingobacterium humi</name>
    <dbReference type="NCBI Taxonomy" id="1796905"/>
    <lineage>
        <taxon>Bacteria</taxon>
        <taxon>Pseudomonadati</taxon>
        <taxon>Bacteroidota</taxon>
        <taxon>Sphingobacteriia</taxon>
        <taxon>Sphingobacteriales</taxon>
        <taxon>Sphingobacteriaceae</taxon>
        <taxon>Sphingobacterium</taxon>
    </lineage>
</organism>
<evidence type="ECO:0000259" key="5">
    <source>
        <dbReference type="Pfam" id="PF04542"/>
    </source>
</evidence>
<reference evidence="7 8" key="1">
    <citation type="submission" date="2019-12" db="EMBL/GenBank/DDBJ databases">
        <authorList>
            <person name="Dong K."/>
        </authorList>
    </citation>
    <scope>NUCLEOTIDE SEQUENCE [LARGE SCALE GENOMIC DNA]</scope>
    <source>
        <strain evidence="7 8">JCM 31225</strain>
    </source>
</reference>
<accession>A0A6N8KZL5</accession>
<dbReference type="GO" id="GO:0003677">
    <property type="term" value="F:DNA binding"/>
    <property type="evidence" value="ECO:0007669"/>
    <property type="project" value="InterPro"/>
</dbReference>
<evidence type="ECO:0000256" key="2">
    <source>
        <dbReference type="ARBA" id="ARBA00023015"/>
    </source>
</evidence>
<keyword evidence="3" id="KW-0731">Sigma factor</keyword>
<proteinExistence type="inferred from homology"/>
<dbReference type="InterPro" id="IPR013325">
    <property type="entry name" value="RNA_pol_sigma_r2"/>
</dbReference>
<dbReference type="RefSeq" id="WP_212592541.1">
    <property type="nucleotide sequence ID" value="NZ_WSQA01000007.1"/>
</dbReference>
<dbReference type="SUPFAM" id="SSF88946">
    <property type="entry name" value="Sigma2 domain of RNA polymerase sigma factors"/>
    <property type="match status" value="1"/>
</dbReference>
<dbReference type="AlphaFoldDB" id="A0A6N8KZL5"/>
<evidence type="ECO:0000313" key="7">
    <source>
        <dbReference type="EMBL" id="MVZ62517.1"/>
    </source>
</evidence>
<dbReference type="PANTHER" id="PTHR43133">
    <property type="entry name" value="RNA POLYMERASE ECF-TYPE SIGMA FACTO"/>
    <property type="match status" value="1"/>
</dbReference>
<dbReference type="Gene3D" id="1.10.1740.10">
    <property type="match status" value="1"/>
</dbReference>
<dbReference type="PANTHER" id="PTHR43133:SF46">
    <property type="entry name" value="RNA POLYMERASE SIGMA-70 FACTOR ECF SUBFAMILY"/>
    <property type="match status" value="1"/>
</dbReference>
<evidence type="ECO:0000256" key="4">
    <source>
        <dbReference type="ARBA" id="ARBA00023163"/>
    </source>
</evidence>
<dbReference type="InterPro" id="IPR007627">
    <property type="entry name" value="RNA_pol_sigma70_r2"/>
</dbReference>
<dbReference type="InterPro" id="IPR013324">
    <property type="entry name" value="RNA_pol_sigma_r3/r4-like"/>
</dbReference>
<comment type="caution">
    <text evidence="7">The sequence shown here is derived from an EMBL/GenBank/DDBJ whole genome shotgun (WGS) entry which is preliminary data.</text>
</comment>
<evidence type="ECO:0000259" key="6">
    <source>
        <dbReference type="Pfam" id="PF08281"/>
    </source>
</evidence>
<keyword evidence="4" id="KW-0804">Transcription</keyword>
<evidence type="ECO:0000256" key="1">
    <source>
        <dbReference type="ARBA" id="ARBA00010641"/>
    </source>
</evidence>
<dbReference type="Pfam" id="PF08281">
    <property type="entry name" value="Sigma70_r4_2"/>
    <property type="match status" value="1"/>
</dbReference>
<name>A0A6N8KZL5_9SPHI</name>